<feature type="domain" description="Rapamycin-insensitive companion of mTOR middle" evidence="3">
    <location>
        <begin position="542"/>
        <end position="747"/>
    </location>
</feature>
<name>A0AAV8ZR93_9CUCU</name>
<evidence type="ECO:0008006" key="8">
    <source>
        <dbReference type="Google" id="ProtNLM"/>
    </source>
</evidence>
<dbReference type="GO" id="GO:0038203">
    <property type="term" value="P:TORC2 signaling"/>
    <property type="evidence" value="ECO:0007669"/>
    <property type="project" value="TreeGrafter"/>
</dbReference>
<comment type="caution">
    <text evidence="6">The sequence shown here is derived from an EMBL/GenBank/DDBJ whole genome shotgun (WGS) entry which is preliminary data.</text>
</comment>
<evidence type="ECO:0000259" key="5">
    <source>
        <dbReference type="SMART" id="SM01310"/>
    </source>
</evidence>
<evidence type="ECO:0000256" key="1">
    <source>
        <dbReference type="ARBA" id="ARBA00008878"/>
    </source>
</evidence>
<protein>
    <recommendedName>
        <fullName evidence="8">Rapamycin-insensitive companion of mTOR</fullName>
    </recommendedName>
</protein>
<dbReference type="InterPro" id="IPR028268">
    <property type="entry name" value="Pianissimo_fam"/>
</dbReference>
<dbReference type="GO" id="GO:0043539">
    <property type="term" value="F:protein serine/threonine kinase activator activity"/>
    <property type="evidence" value="ECO:0007669"/>
    <property type="project" value="TreeGrafter"/>
</dbReference>
<dbReference type="EMBL" id="JANEYF010000851">
    <property type="protein sequence ID" value="KAJ8967537.1"/>
    <property type="molecule type" value="Genomic_DNA"/>
</dbReference>
<proteinExistence type="inferred from homology"/>
<comment type="similarity">
    <text evidence="1">Belongs to the RICTOR family.</text>
</comment>
<dbReference type="InterPro" id="IPR029451">
    <property type="entry name" value="RICTOR_M"/>
</dbReference>
<gene>
    <name evidence="6" type="ORF">NQ314_002852</name>
</gene>
<dbReference type="GO" id="GO:0031932">
    <property type="term" value="C:TORC2 complex"/>
    <property type="evidence" value="ECO:0007669"/>
    <property type="project" value="InterPro"/>
</dbReference>
<dbReference type="Proteomes" id="UP001162156">
    <property type="component" value="Unassembled WGS sequence"/>
</dbReference>
<dbReference type="PANTHER" id="PTHR13298">
    <property type="entry name" value="CYTOSOLIC REGULATOR PIANISSIMO"/>
    <property type="match status" value="1"/>
</dbReference>
<keyword evidence="7" id="KW-1185">Reference proteome</keyword>
<evidence type="ECO:0000259" key="4">
    <source>
        <dbReference type="SMART" id="SM01308"/>
    </source>
</evidence>
<dbReference type="GO" id="GO:0051897">
    <property type="term" value="P:positive regulation of phosphatidylinositol 3-kinase/protein kinase B signal transduction"/>
    <property type="evidence" value="ECO:0007669"/>
    <property type="project" value="TreeGrafter"/>
</dbReference>
<dbReference type="InterPro" id="IPR029452">
    <property type="entry name" value="RICTOR_V"/>
</dbReference>
<evidence type="ECO:0000313" key="6">
    <source>
        <dbReference type="EMBL" id="KAJ8967537.1"/>
    </source>
</evidence>
<sequence length="1405" mass="160488">MAVTSWRLRHQNIRSGRFRSTKQNKQEDVLSSLLNQDHRSLKLQEIREANDELLCYKRRENNDSKLLFIINESEKCGEYPHEGFRKLLGKISEQGIEEEVLFNYLNAFVKFTLHYEDNLEKIGYRIEDLLCCLRISLTHESSQIRTAGLRCIRHVLKTENDVVQLNKLLIPYLLSRSLDLVLKNDVERIEAMKLMRKCLIILPSKFSISMARSLVSLANEGTEAKDRMLRICLATLSELGVLNSKLFIISGGVTAISRNLIECQTPKIAESLCGVLLLLLDRPSTRNYAAVDLHSVAAPFCDFHYKHGWKDKNSPNDKGGFRAIVEVLYLNQLEVRKSVLDLLYELLGLPQPEWSDEVSVALSAVDPCEPQASWRLNEGFVVAEGRSVLPHLAKTTPSTTDMHLAFLLYCFLENGLLGALTEVIATSDTFISVRATVLLGELLRLIQVLLPPGCCNVSPSLPSLLEYATKSKPQAIAAITALQQLHKLMKRRPASYSLHLDYIIRNSYHKRLEHKQGKTVRHRHISGLKSKLHQVTNNIGDLVLKDSDDAIKETGVLLSNDAFTWDWNLIKILLKGEDNAKIDLLDSSHRTFIKKLVEFFMPSKNKYSHMDLGTSKTSLAYTTAGIELINFLIELKEPEYNGVKPHMMVMDLFNDILNNIIAITTSRSVHDCLFSPQHMANTQCQSYFLLKELATTTNHDCYVKLIISSLEYIFPGPCRDILESVLTCNQESSRLYATQFLHILLRAGNPLFSSWAIQLLVNQLYDKSRSVYLSALATLHEACELPDCLEALVNINPNLDKLGEKRDYFIHKIFIDRKWWDDYFIYRYVKLAEGDISDALTLHQRNEDGKYDKRASSLRNTNRKDTFLPSHLYGQLNQHAEGFELLICHGSAEKMIEIIKRAKFESDEDIINLKASIWAIGHMGSSNRGYSYLNSFGVVDNIINLAKKSPVYSIRATAFYALGQLATIPLGADDLSRKGWLCTRHNRHEYWPIIKEEYQESIYLNHCSMSTSDDVVSLDNPFTYEFENIDEDEVDHDESQDFFKVSSLFASVNYLMTLSPIPSSSSLSTLQLPPGHFKRISHRVSSNSATNSDVSSSSLTGSVSNELSIQNLVGYNTLRILRRTEGLSLDTPNYEEDYLFKPAPHLMVPSLIDDFRVMDSSFTSVFSEKFEIETSVTHNDKHYMGICLPKILTDFFPSQEEIFREPYIFPEGVSGENHSYSDINDASNLKNVQFLKHSREACFYCCQLNEDEDFEGDFTDETVKIEVLRNVERLANPVWNKQVKSHLLRYKQREPQVFKDICVYSEVCKMISENAYRLPTRRLLHELFFDVTFTRLYEIPKKILESEHKSDLPLKEDASIGSPPSEMERKSFSSDISSPTESLKTLDSLKLIFNENKFPIRKNTN</sequence>
<dbReference type="SMART" id="SM01307">
    <property type="entry name" value="RICTOR_M"/>
    <property type="match status" value="1"/>
</dbReference>
<organism evidence="6 7">
    <name type="scientific">Rhamnusium bicolor</name>
    <dbReference type="NCBI Taxonomy" id="1586634"/>
    <lineage>
        <taxon>Eukaryota</taxon>
        <taxon>Metazoa</taxon>
        <taxon>Ecdysozoa</taxon>
        <taxon>Arthropoda</taxon>
        <taxon>Hexapoda</taxon>
        <taxon>Insecta</taxon>
        <taxon>Pterygota</taxon>
        <taxon>Neoptera</taxon>
        <taxon>Endopterygota</taxon>
        <taxon>Coleoptera</taxon>
        <taxon>Polyphaga</taxon>
        <taxon>Cucujiformia</taxon>
        <taxon>Chrysomeloidea</taxon>
        <taxon>Cerambycidae</taxon>
        <taxon>Lepturinae</taxon>
        <taxon>Rhagiini</taxon>
        <taxon>Rhamnusium</taxon>
    </lineage>
</organism>
<dbReference type="InterPro" id="IPR029453">
    <property type="entry name" value="Rictor_IV"/>
</dbReference>
<dbReference type="Gene3D" id="1.25.10.10">
    <property type="entry name" value="Leucine-rich Repeat Variant"/>
    <property type="match status" value="1"/>
</dbReference>
<dbReference type="Pfam" id="PF14668">
    <property type="entry name" value="RICTOR_V"/>
    <property type="match status" value="1"/>
</dbReference>
<feature type="domain" description="Rapamycin-insensitive companion of mTOR N-terminal" evidence="4">
    <location>
        <begin position="102"/>
        <end position="451"/>
    </location>
</feature>
<evidence type="ECO:0000256" key="2">
    <source>
        <dbReference type="SAM" id="MobiDB-lite"/>
    </source>
</evidence>
<feature type="region of interest" description="Disordered" evidence="2">
    <location>
        <begin position="1354"/>
        <end position="1381"/>
    </location>
</feature>
<dbReference type="SMART" id="SM01310">
    <property type="entry name" value="RICTOR_V"/>
    <property type="match status" value="1"/>
</dbReference>
<dbReference type="SMART" id="SM01308">
    <property type="entry name" value="RICTOR_N"/>
    <property type="match status" value="1"/>
</dbReference>
<dbReference type="SUPFAM" id="SSF48371">
    <property type="entry name" value="ARM repeat"/>
    <property type="match status" value="2"/>
</dbReference>
<dbReference type="Pfam" id="PF14663">
    <property type="entry name" value="RasGEF_N_2"/>
    <property type="match status" value="1"/>
</dbReference>
<feature type="domain" description="Rapamycin-insensitive companion of mTOR" evidence="5">
    <location>
        <begin position="910"/>
        <end position="982"/>
    </location>
</feature>
<dbReference type="InterPro" id="IPR016024">
    <property type="entry name" value="ARM-type_fold"/>
</dbReference>
<dbReference type="Pfam" id="PF14666">
    <property type="entry name" value="RICTOR_M"/>
    <property type="match status" value="1"/>
</dbReference>
<dbReference type="InterPro" id="IPR028267">
    <property type="entry name" value="Pianissimo_N"/>
</dbReference>
<dbReference type="SMART" id="SM01303">
    <property type="entry name" value="RasGEF_N_2"/>
    <property type="match status" value="1"/>
</dbReference>
<dbReference type="Pfam" id="PF14664">
    <property type="entry name" value="RICTOR_N"/>
    <property type="match status" value="2"/>
</dbReference>
<accession>A0AAV8ZR93</accession>
<dbReference type="PANTHER" id="PTHR13298:SF11">
    <property type="entry name" value="RAPAMYCIN-INSENSITIVE COMPANION OF MTOR"/>
    <property type="match status" value="1"/>
</dbReference>
<dbReference type="InterPro" id="IPR011989">
    <property type="entry name" value="ARM-like"/>
</dbReference>
<reference evidence="6" key="1">
    <citation type="journal article" date="2023" name="Insect Mol. Biol.">
        <title>Genome sequencing provides insights into the evolution of gene families encoding plant cell wall-degrading enzymes in longhorned beetles.</title>
        <authorList>
            <person name="Shin N.R."/>
            <person name="Okamura Y."/>
            <person name="Kirsch R."/>
            <person name="Pauchet Y."/>
        </authorList>
    </citation>
    <scope>NUCLEOTIDE SEQUENCE</scope>
    <source>
        <strain evidence="6">RBIC_L_NR</strain>
    </source>
</reference>
<evidence type="ECO:0000313" key="7">
    <source>
        <dbReference type="Proteomes" id="UP001162156"/>
    </source>
</evidence>
<evidence type="ECO:0000259" key="3">
    <source>
        <dbReference type="SMART" id="SM01307"/>
    </source>
</evidence>